<dbReference type="EMBL" id="MHOK01000004">
    <property type="protein sequence ID" value="OGZ62287.1"/>
    <property type="molecule type" value="Genomic_DNA"/>
</dbReference>
<dbReference type="Proteomes" id="UP000176770">
    <property type="component" value="Unassembled WGS sequence"/>
</dbReference>
<keyword evidence="1" id="KW-0812">Transmembrane</keyword>
<dbReference type="STRING" id="1802165.A3F94_00415"/>
<keyword evidence="1" id="KW-0472">Membrane</keyword>
<dbReference type="AlphaFoldDB" id="A0A1G2HIH6"/>
<evidence type="ECO:0000256" key="1">
    <source>
        <dbReference type="SAM" id="Phobius"/>
    </source>
</evidence>
<feature type="transmembrane region" description="Helical" evidence="1">
    <location>
        <begin position="37"/>
        <end position="57"/>
    </location>
</feature>
<evidence type="ECO:0000313" key="3">
    <source>
        <dbReference type="Proteomes" id="UP000176770"/>
    </source>
</evidence>
<evidence type="ECO:0008006" key="4">
    <source>
        <dbReference type="Google" id="ProtNLM"/>
    </source>
</evidence>
<protein>
    <recommendedName>
        <fullName evidence="4">Type II secretion system protein GspI C-terminal domain-containing protein</fullName>
    </recommendedName>
</protein>
<sequence>MKHITQSTKKAGGLFHIPYSIFHRETRGERGLGMIEIIVVIALIAASFVAILQLSFLERRSQDLAREDTAAYMLARETLEATRVIRDEDWANITSLNFDTPYYPILSSGVWEFSATNPGNINVIYTRWVEVSEVFRDGSDNIAPTGTSDIDTVLATSRVSWVTAGGATRTIELEIYLTNWQTYK</sequence>
<proteinExistence type="predicted"/>
<comment type="caution">
    <text evidence="2">The sequence shown here is derived from an EMBL/GenBank/DDBJ whole genome shotgun (WGS) entry which is preliminary data.</text>
</comment>
<accession>A0A1G2HIH6</accession>
<organism evidence="2 3">
    <name type="scientific">Candidatus Spechtbacteria bacterium RIFCSPLOWO2_12_FULL_38_22</name>
    <dbReference type="NCBI Taxonomy" id="1802165"/>
    <lineage>
        <taxon>Bacteria</taxon>
        <taxon>Candidatus Spechtiibacteriota</taxon>
    </lineage>
</organism>
<name>A0A1G2HIH6_9BACT</name>
<gene>
    <name evidence="2" type="ORF">A3F94_00415</name>
</gene>
<reference evidence="2 3" key="1">
    <citation type="journal article" date="2016" name="Nat. Commun.">
        <title>Thousands of microbial genomes shed light on interconnected biogeochemical processes in an aquifer system.</title>
        <authorList>
            <person name="Anantharaman K."/>
            <person name="Brown C.T."/>
            <person name="Hug L.A."/>
            <person name="Sharon I."/>
            <person name="Castelle C.J."/>
            <person name="Probst A.J."/>
            <person name="Thomas B.C."/>
            <person name="Singh A."/>
            <person name="Wilkins M.J."/>
            <person name="Karaoz U."/>
            <person name="Brodie E.L."/>
            <person name="Williams K.H."/>
            <person name="Hubbard S.S."/>
            <person name="Banfield J.F."/>
        </authorList>
    </citation>
    <scope>NUCLEOTIDE SEQUENCE [LARGE SCALE GENOMIC DNA]</scope>
</reference>
<keyword evidence="1" id="KW-1133">Transmembrane helix</keyword>
<evidence type="ECO:0000313" key="2">
    <source>
        <dbReference type="EMBL" id="OGZ62287.1"/>
    </source>
</evidence>